<dbReference type="OrthoDB" id="6058203at2759"/>
<feature type="domain" description="Tyrosine specific protein phosphatases" evidence="4">
    <location>
        <begin position="782"/>
        <end position="927"/>
    </location>
</feature>
<evidence type="ECO:0000313" key="5">
    <source>
        <dbReference type="EMBL" id="KLT39907.1"/>
    </source>
</evidence>
<dbReference type="PROSITE" id="PS50055">
    <property type="entry name" value="TYR_PHOSPHATASE_PTP"/>
    <property type="match status" value="1"/>
</dbReference>
<dbReference type="PROSITE" id="PS50056">
    <property type="entry name" value="TYR_PHOSPHATASE_2"/>
    <property type="match status" value="1"/>
</dbReference>
<feature type="compositionally biased region" description="Low complexity" evidence="2">
    <location>
        <begin position="228"/>
        <end position="273"/>
    </location>
</feature>
<dbReference type="GO" id="GO:0004725">
    <property type="term" value="F:protein tyrosine phosphatase activity"/>
    <property type="evidence" value="ECO:0007669"/>
    <property type="project" value="InterPro"/>
</dbReference>
<dbReference type="InterPro" id="IPR003595">
    <property type="entry name" value="Tyr_Pase_cat"/>
</dbReference>
<dbReference type="InterPro" id="IPR036873">
    <property type="entry name" value="Rhodanese-like_dom_sf"/>
</dbReference>
<feature type="region of interest" description="Disordered" evidence="2">
    <location>
        <begin position="946"/>
        <end position="992"/>
    </location>
</feature>
<accession>A0A0J0XFR3</accession>
<dbReference type="InterPro" id="IPR029021">
    <property type="entry name" value="Prot-tyrosine_phosphatase-like"/>
</dbReference>
<evidence type="ECO:0000256" key="1">
    <source>
        <dbReference type="ARBA" id="ARBA00009649"/>
    </source>
</evidence>
<feature type="compositionally biased region" description="Polar residues" evidence="2">
    <location>
        <begin position="171"/>
        <end position="181"/>
    </location>
</feature>
<name>A0A0J0XFR3_9TREE</name>
<dbReference type="Gene3D" id="3.40.250.10">
    <property type="entry name" value="Rhodanese-like domain"/>
    <property type="match status" value="1"/>
</dbReference>
<comment type="similarity">
    <text evidence="1">Belongs to the protein-tyrosine phosphatase family. Non-receptor class subfamily.</text>
</comment>
<protein>
    <recommendedName>
        <fullName evidence="7">Phosphatases II</fullName>
    </recommendedName>
</protein>
<feature type="domain" description="Tyrosine-protein phosphatase" evidence="3">
    <location>
        <begin position="611"/>
        <end position="936"/>
    </location>
</feature>
<dbReference type="PROSITE" id="PS00383">
    <property type="entry name" value="TYR_PHOSPHATASE_1"/>
    <property type="match status" value="1"/>
</dbReference>
<feature type="region of interest" description="Disordered" evidence="2">
    <location>
        <begin position="405"/>
        <end position="424"/>
    </location>
</feature>
<evidence type="ECO:0000259" key="4">
    <source>
        <dbReference type="PROSITE" id="PS50056"/>
    </source>
</evidence>
<dbReference type="InterPro" id="IPR016130">
    <property type="entry name" value="Tyr_Pase_AS"/>
</dbReference>
<dbReference type="PRINTS" id="PR00700">
    <property type="entry name" value="PRTYPHPHTASE"/>
</dbReference>
<dbReference type="Proteomes" id="UP000053611">
    <property type="component" value="Unassembled WGS sequence"/>
</dbReference>
<dbReference type="RefSeq" id="XP_018276398.1">
    <property type="nucleotide sequence ID" value="XM_018424128.1"/>
</dbReference>
<dbReference type="SMART" id="SM00404">
    <property type="entry name" value="PTPc_motif"/>
    <property type="match status" value="1"/>
</dbReference>
<feature type="compositionally biased region" description="Low complexity" evidence="2">
    <location>
        <begin position="107"/>
        <end position="122"/>
    </location>
</feature>
<feature type="region of interest" description="Disordered" evidence="2">
    <location>
        <begin position="171"/>
        <end position="199"/>
    </location>
</feature>
<dbReference type="CDD" id="cd18533">
    <property type="entry name" value="PTP_fungal"/>
    <property type="match status" value="1"/>
</dbReference>
<feature type="compositionally biased region" description="Low complexity" evidence="2">
    <location>
        <begin position="956"/>
        <end position="972"/>
    </location>
</feature>
<feature type="region of interest" description="Disordered" evidence="2">
    <location>
        <begin position="1019"/>
        <end position="1078"/>
    </location>
</feature>
<proteinExistence type="inferred from homology"/>
<feature type="compositionally biased region" description="Polar residues" evidence="2">
    <location>
        <begin position="69"/>
        <end position="78"/>
    </location>
</feature>
<feature type="compositionally biased region" description="Low complexity" evidence="2">
    <location>
        <begin position="1"/>
        <end position="16"/>
    </location>
</feature>
<feature type="compositionally biased region" description="Low complexity" evidence="2">
    <location>
        <begin position="1034"/>
        <end position="1071"/>
    </location>
</feature>
<evidence type="ECO:0000256" key="2">
    <source>
        <dbReference type="SAM" id="MobiDB-lite"/>
    </source>
</evidence>
<sequence length="1078" mass="115445">MSTTLDLSPSLSSTSDLPHHRQQVDSPHLGDQQSDDGLNLCVEALSKHDTPSTVASVPSLDQTHMRRPSASSTATHFPSNCELRSPPPSIEGTPSPSQTPPLPANDTSSKPSASSTTQPSTIQSPWLALAASGGAMTPALEGPSLAPRGSPKLRQPFERLNLDCLEATWSSSNLRQETTESPSPPRATNGVAVPSGAICGGGRRTSLGAPISMGSSLAQRRAKGAAMSLGGLSGSQPSASSQYNGGASSSSTGSTSSYSASATSSSTSGASTSKLRPAPGTTLPSLLTADSTLVLDVRPHSCYQTSHLPAAHLLTVPSMLMLRPTFDMSRLLPMLASKAREAVARWREKSDIVIVDQDSTVAVEGGVLVGLSHKFEREGYAGRLWYVQGGQAALDNRPDIECVAGNATDDNNAPASDSSGTLGIGRLPRLAFQQSSTGRSSRGVTTAAASHRGDPFQTISLPLGSAPASDRRLGRSKLQPANPFFDNIRQNLELSHGGITERISLALPDAVKRRANELPKFLRNLVCMPDTDSQDVLAKQFYRLERGEQERLQGVMNVLSKGSRAQGLQQSPAAGAQALCADEIEKLMADGSDQGNYFPFSITAGVERGTKNRYKNIWPFDYSRVRLGSPADDDSDYINASFVQPRGTTRRYIATQGPLDSTYRDFWTLVWEQNVRVIVMLTKQFEGGLLKCGNYWQEQQYGDLNLRLVSQTGGEDEVEQKPTTGFDFGAAAAAPSRRGGNIHRTFELRHNACLDQPPRVVTQIQCVDWPDFDIPESPEILLNLMKEVDSVVAKTGLTGCGEDRCEFPPVVVHCSAGVGRTGSYILVDAISDGLRRELRSETSAFEEAPDVHPTEGPEENEDEMDVDIATNSSASTPEPEKPRPITQSHKRHRAATPLSSLKEPILEVLQSMRVQRMSLVQSLRQYLFVHRAIIANYLDIADDEARRRSSGYDTQSTLSRSSVATAATSVSASEDDSHIKRKPSSADLQPEVDTRLHTVAGLRLSEGSEGAVNLAKRASFKKRRGPNASSVPGTPQSAVSASSTTPATLTCPPLPTARSGSAATSPSMSSGQRRGRRE</sequence>
<feature type="region of interest" description="Disordered" evidence="2">
    <location>
        <begin position="1"/>
        <end position="122"/>
    </location>
</feature>
<dbReference type="SMART" id="SM00194">
    <property type="entry name" value="PTPc"/>
    <property type="match status" value="1"/>
</dbReference>
<feature type="compositionally biased region" description="Polar residues" evidence="2">
    <location>
        <begin position="51"/>
        <end position="62"/>
    </location>
</feature>
<evidence type="ECO:0000259" key="3">
    <source>
        <dbReference type="PROSITE" id="PS50055"/>
    </source>
</evidence>
<dbReference type="InterPro" id="IPR000242">
    <property type="entry name" value="PTP_cat"/>
</dbReference>
<evidence type="ECO:0000313" key="6">
    <source>
        <dbReference type="Proteomes" id="UP000053611"/>
    </source>
</evidence>
<feature type="region of interest" description="Disordered" evidence="2">
    <location>
        <begin position="840"/>
        <end position="897"/>
    </location>
</feature>
<dbReference type="SUPFAM" id="SSF52799">
    <property type="entry name" value="(Phosphotyrosine protein) phosphatases II"/>
    <property type="match status" value="1"/>
</dbReference>
<dbReference type="SUPFAM" id="SSF52821">
    <property type="entry name" value="Rhodanese/Cell cycle control phosphatase"/>
    <property type="match status" value="1"/>
</dbReference>
<dbReference type="Pfam" id="PF00102">
    <property type="entry name" value="Y_phosphatase"/>
    <property type="match status" value="1"/>
</dbReference>
<organism evidence="5 6">
    <name type="scientific">Cutaneotrichosporon oleaginosum</name>
    <dbReference type="NCBI Taxonomy" id="879819"/>
    <lineage>
        <taxon>Eukaryota</taxon>
        <taxon>Fungi</taxon>
        <taxon>Dikarya</taxon>
        <taxon>Basidiomycota</taxon>
        <taxon>Agaricomycotina</taxon>
        <taxon>Tremellomycetes</taxon>
        <taxon>Trichosporonales</taxon>
        <taxon>Trichosporonaceae</taxon>
        <taxon>Cutaneotrichosporon</taxon>
    </lineage>
</organism>
<feature type="compositionally biased region" description="Acidic residues" evidence="2">
    <location>
        <begin position="856"/>
        <end position="866"/>
    </location>
</feature>
<dbReference type="GeneID" id="28984731"/>
<feature type="region of interest" description="Disordered" evidence="2">
    <location>
        <begin position="228"/>
        <end position="283"/>
    </location>
</feature>
<gene>
    <name evidence="5" type="ORF">CC85DRAFT_288090</name>
</gene>
<feature type="compositionally biased region" description="Polar residues" evidence="2">
    <location>
        <begin position="408"/>
        <end position="421"/>
    </location>
</feature>
<dbReference type="InterPro" id="IPR050348">
    <property type="entry name" value="Protein-Tyr_Phosphatase"/>
</dbReference>
<evidence type="ECO:0008006" key="7">
    <source>
        <dbReference type="Google" id="ProtNLM"/>
    </source>
</evidence>
<dbReference type="PANTHER" id="PTHR19134:SF561">
    <property type="entry name" value="PROTEIN TYROSINE PHOSPHATASE 36E, ISOFORM A"/>
    <property type="match status" value="1"/>
</dbReference>
<dbReference type="InterPro" id="IPR000387">
    <property type="entry name" value="Tyr_Pase_dom"/>
</dbReference>
<dbReference type="Gene3D" id="3.90.190.10">
    <property type="entry name" value="Protein tyrosine phosphatase superfamily"/>
    <property type="match status" value="1"/>
</dbReference>
<keyword evidence="6" id="KW-1185">Reference proteome</keyword>
<reference evidence="5 6" key="1">
    <citation type="submission" date="2015-03" db="EMBL/GenBank/DDBJ databases">
        <title>Genomics and transcriptomics of the oil-accumulating basidiomycete yeast T. oleaginosus allow insights into substrate utilization and the diverse evolutionary trajectories of mating systems in fungi.</title>
        <authorList>
            <consortium name="DOE Joint Genome Institute"/>
            <person name="Kourist R."/>
            <person name="Kracht O."/>
            <person name="Bracharz F."/>
            <person name="Lipzen A."/>
            <person name="Nolan M."/>
            <person name="Ohm R."/>
            <person name="Grigoriev I."/>
            <person name="Sun S."/>
            <person name="Heitman J."/>
            <person name="Bruck T."/>
            <person name="Nowrousian M."/>
        </authorList>
    </citation>
    <scope>NUCLEOTIDE SEQUENCE [LARGE SCALE GENOMIC DNA]</scope>
    <source>
        <strain evidence="5 6">IBC0246</strain>
    </source>
</reference>
<dbReference type="EMBL" id="KQ087246">
    <property type="protein sequence ID" value="KLT39907.1"/>
    <property type="molecule type" value="Genomic_DNA"/>
</dbReference>
<dbReference type="AlphaFoldDB" id="A0A0J0XFR3"/>
<dbReference type="STRING" id="879819.A0A0J0XFR3"/>
<feature type="region of interest" description="Disordered" evidence="2">
    <location>
        <begin position="455"/>
        <end position="474"/>
    </location>
</feature>
<dbReference type="PANTHER" id="PTHR19134">
    <property type="entry name" value="RECEPTOR-TYPE TYROSINE-PROTEIN PHOSPHATASE"/>
    <property type="match status" value="1"/>
</dbReference>